<sequence length="152" mass="16793">MGNISNLSNQFDNGSNPYNLHQSDNPGIILVVQPLTNDNGNSCKHSMLMALSAYNKIDFIDKSIPTTAPTSTILFNAWTRANNLVNSWILNSASKEIAASLLYHSTVATICKDFKDNFHQTNAPHIKKKLSELSQGSMTISTYYTQLNNLVV</sequence>
<organism evidence="3 4">
    <name type="scientific">Hibiscus syriacus</name>
    <name type="common">Rose of Sharon</name>
    <dbReference type="NCBI Taxonomy" id="106335"/>
    <lineage>
        <taxon>Eukaryota</taxon>
        <taxon>Viridiplantae</taxon>
        <taxon>Streptophyta</taxon>
        <taxon>Embryophyta</taxon>
        <taxon>Tracheophyta</taxon>
        <taxon>Spermatophyta</taxon>
        <taxon>Magnoliopsida</taxon>
        <taxon>eudicotyledons</taxon>
        <taxon>Gunneridae</taxon>
        <taxon>Pentapetalae</taxon>
        <taxon>rosids</taxon>
        <taxon>malvids</taxon>
        <taxon>Malvales</taxon>
        <taxon>Malvaceae</taxon>
        <taxon>Malvoideae</taxon>
        <taxon>Hibiscus</taxon>
    </lineage>
</organism>
<keyword evidence="4" id="KW-1185">Reference proteome</keyword>
<comment type="caution">
    <text evidence="3">The sequence shown here is derived from an EMBL/GenBank/DDBJ whole genome shotgun (WGS) entry which is preliminary data.</text>
</comment>
<evidence type="ECO:0000313" key="4">
    <source>
        <dbReference type="Proteomes" id="UP000436088"/>
    </source>
</evidence>
<evidence type="ECO:0008006" key="5">
    <source>
        <dbReference type="Google" id="ProtNLM"/>
    </source>
</evidence>
<dbReference type="Proteomes" id="UP000436088">
    <property type="component" value="Unassembled WGS sequence"/>
</dbReference>
<dbReference type="PANTHER" id="PTHR37610:SF97">
    <property type="entry name" value="RETROTRANSPOSON GAG DOMAIN-CONTAINING PROTEIN"/>
    <property type="match status" value="1"/>
</dbReference>
<accession>A0A6A2XS21</accession>
<dbReference type="InterPro" id="IPR005162">
    <property type="entry name" value="Retrotrans_gag_dom"/>
</dbReference>
<evidence type="ECO:0000313" key="3">
    <source>
        <dbReference type="EMBL" id="KAE8678453.1"/>
    </source>
</evidence>
<evidence type="ECO:0000259" key="1">
    <source>
        <dbReference type="Pfam" id="PF03732"/>
    </source>
</evidence>
<protein>
    <recommendedName>
        <fullName evidence="5">Retrotransposon gag domain-containing protein</fullName>
    </recommendedName>
</protein>
<dbReference type="InterPro" id="IPR029472">
    <property type="entry name" value="Copia-like_N"/>
</dbReference>
<dbReference type="Pfam" id="PF14244">
    <property type="entry name" value="Retrotran_gag_3"/>
    <property type="match status" value="1"/>
</dbReference>
<feature type="domain" description="Retrotransposon gag" evidence="1">
    <location>
        <begin position="87"/>
        <end position="151"/>
    </location>
</feature>
<gene>
    <name evidence="3" type="ORF">F3Y22_tig00111409pilonHSYRG00179</name>
</gene>
<name>A0A6A2XS21_HIBSY</name>
<feature type="domain" description="Retrotransposon Copia-like N-terminal" evidence="2">
    <location>
        <begin position="21"/>
        <end position="64"/>
    </location>
</feature>
<proteinExistence type="predicted"/>
<dbReference type="PANTHER" id="PTHR37610">
    <property type="entry name" value="CCHC-TYPE DOMAIN-CONTAINING PROTEIN"/>
    <property type="match status" value="1"/>
</dbReference>
<dbReference type="EMBL" id="VEPZ02001335">
    <property type="protein sequence ID" value="KAE8678453.1"/>
    <property type="molecule type" value="Genomic_DNA"/>
</dbReference>
<reference evidence="3" key="1">
    <citation type="submission" date="2019-09" db="EMBL/GenBank/DDBJ databases">
        <title>Draft genome information of white flower Hibiscus syriacus.</title>
        <authorList>
            <person name="Kim Y.-M."/>
        </authorList>
    </citation>
    <scope>NUCLEOTIDE SEQUENCE [LARGE SCALE GENOMIC DNA]</scope>
    <source>
        <strain evidence="3">YM2019G1</strain>
    </source>
</reference>
<dbReference type="Pfam" id="PF03732">
    <property type="entry name" value="Retrotrans_gag"/>
    <property type="match status" value="1"/>
</dbReference>
<dbReference type="AlphaFoldDB" id="A0A6A2XS21"/>
<evidence type="ECO:0000259" key="2">
    <source>
        <dbReference type="Pfam" id="PF14244"/>
    </source>
</evidence>